<dbReference type="AlphaFoldDB" id="A0A3Q9KE82"/>
<proteinExistence type="predicted"/>
<dbReference type="InterPro" id="IPR009677">
    <property type="entry name" value="DUF1266"/>
</dbReference>
<gene>
    <name evidence="2" type="ORF">DDE74_31550</name>
</gene>
<evidence type="ECO:0000259" key="1">
    <source>
        <dbReference type="Pfam" id="PF06889"/>
    </source>
</evidence>
<dbReference type="EMBL" id="CP029042">
    <property type="protein sequence ID" value="AZS74864.1"/>
    <property type="molecule type" value="Genomic_DNA"/>
</dbReference>
<dbReference type="RefSeq" id="WP_127153655.1">
    <property type="nucleotide sequence ID" value="NZ_CP029042.1"/>
</dbReference>
<protein>
    <recommendedName>
        <fullName evidence="1">DUF1266 domain-containing protein</fullName>
    </recommendedName>
</protein>
<evidence type="ECO:0000313" key="3">
    <source>
        <dbReference type="Proteomes" id="UP000275579"/>
    </source>
</evidence>
<accession>A0A3Q9KE82</accession>
<name>A0A3Q9KE82_9ACTN</name>
<reference evidence="2 3" key="1">
    <citation type="submission" date="2018-04" db="EMBL/GenBank/DDBJ databases">
        <title>Complete genome sequences of Streptomyces lydicus strain WYEC and characterization of antagonistic properties of biological control agents.</title>
        <authorList>
            <person name="Mariita R.M."/>
            <person name="Sello J.K."/>
        </authorList>
    </citation>
    <scope>NUCLEOTIDE SEQUENCE [LARGE SCALE GENOMIC DNA]</scope>
    <source>
        <strain evidence="2 3">WYEC 108</strain>
    </source>
</reference>
<organism evidence="2 3">
    <name type="scientific">Streptomyces lydicus</name>
    <dbReference type="NCBI Taxonomy" id="47763"/>
    <lineage>
        <taxon>Bacteria</taxon>
        <taxon>Bacillati</taxon>
        <taxon>Actinomycetota</taxon>
        <taxon>Actinomycetes</taxon>
        <taxon>Kitasatosporales</taxon>
        <taxon>Streptomycetaceae</taxon>
        <taxon>Streptomyces</taxon>
    </lineage>
</organism>
<evidence type="ECO:0000313" key="2">
    <source>
        <dbReference type="EMBL" id="AZS74864.1"/>
    </source>
</evidence>
<dbReference type="Proteomes" id="UP000275579">
    <property type="component" value="Chromosome"/>
</dbReference>
<sequence length="213" mass="23768">MKARILAGALLKMAFGPSAKRRYPAPLSAHQRWMVSLDAVLAERMWGHSHLMLYPLKRINPTNCRVSLQQSWDITSSGGLHSTLHWLASEGHRKQMAPVVGHPPVAWDFGRYVTVTRLGFGAGYIDEAGAWQLLASAVAPVAQTYPSWQAFAHDFVTGRELWMRNAGGEWAGSQEDTVQAVHRLLDPANISSPWQQVPWETIYHSDHIPAQGR</sequence>
<feature type="domain" description="DUF1266" evidence="1">
    <location>
        <begin position="106"/>
        <end position="199"/>
    </location>
</feature>
<dbReference type="Pfam" id="PF06889">
    <property type="entry name" value="DUF1266"/>
    <property type="match status" value="1"/>
</dbReference>